<dbReference type="EMBL" id="QSEW01000035">
    <property type="protein sequence ID" value="RGZ96413.1"/>
    <property type="molecule type" value="Genomic_DNA"/>
</dbReference>
<dbReference type="InterPro" id="IPR045621">
    <property type="entry name" value="BPD_transp_1_N"/>
</dbReference>
<evidence type="ECO:0000313" key="10">
    <source>
        <dbReference type="EMBL" id="RGZ96413.1"/>
    </source>
</evidence>
<feature type="transmembrane region" description="Helical" evidence="7">
    <location>
        <begin position="9"/>
        <end position="29"/>
    </location>
</feature>
<evidence type="ECO:0000313" key="12">
    <source>
        <dbReference type="Proteomes" id="UP000284962"/>
    </source>
</evidence>
<evidence type="ECO:0000256" key="1">
    <source>
        <dbReference type="ARBA" id="ARBA00004651"/>
    </source>
</evidence>
<reference evidence="11 12" key="1">
    <citation type="submission" date="2018-08" db="EMBL/GenBank/DDBJ databases">
        <title>A genome reference for cultivated species of the human gut microbiota.</title>
        <authorList>
            <person name="Zou Y."/>
            <person name="Xue W."/>
            <person name="Luo G."/>
        </authorList>
    </citation>
    <scope>NUCLEOTIDE SEQUENCE [LARGE SCALE GENOMIC DNA]</scope>
    <source>
        <strain evidence="9 11">AF25-11</strain>
        <strain evidence="10 12">AM46-16</strain>
    </source>
</reference>
<feature type="transmembrane region" description="Helical" evidence="7">
    <location>
        <begin position="287"/>
        <end position="313"/>
    </location>
</feature>
<keyword evidence="2 7" id="KW-0813">Transport</keyword>
<proteinExistence type="inferred from homology"/>
<evidence type="ECO:0000256" key="7">
    <source>
        <dbReference type="RuleBase" id="RU363032"/>
    </source>
</evidence>
<dbReference type="Pfam" id="PF19300">
    <property type="entry name" value="BPD_transp_1_N"/>
    <property type="match status" value="1"/>
</dbReference>
<accession>A0A412EWF3</accession>
<evidence type="ECO:0000256" key="6">
    <source>
        <dbReference type="ARBA" id="ARBA00023136"/>
    </source>
</evidence>
<dbReference type="PANTHER" id="PTHR43163">
    <property type="entry name" value="DIPEPTIDE TRANSPORT SYSTEM PERMEASE PROTEIN DPPB-RELATED"/>
    <property type="match status" value="1"/>
</dbReference>
<dbReference type="GO" id="GO:0055085">
    <property type="term" value="P:transmembrane transport"/>
    <property type="evidence" value="ECO:0007669"/>
    <property type="project" value="InterPro"/>
</dbReference>
<keyword evidence="3" id="KW-1003">Cell membrane</keyword>
<dbReference type="Pfam" id="PF00528">
    <property type="entry name" value="BPD_transp_1"/>
    <property type="match status" value="1"/>
</dbReference>
<dbReference type="Proteomes" id="UP000284962">
    <property type="component" value="Unassembled WGS sequence"/>
</dbReference>
<dbReference type="CDD" id="cd06261">
    <property type="entry name" value="TM_PBP2"/>
    <property type="match status" value="1"/>
</dbReference>
<feature type="transmembrane region" description="Helical" evidence="7">
    <location>
        <begin position="134"/>
        <end position="155"/>
    </location>
</feature>
<sequence>MIKYIVKRLGIAVVMIIGVTMIIFCIIRMQPGNPFLHMVQADTNAEFMEAKLREIGYYDPLPIQYGKWLLRTLHFDLGYSIQYNAPVSGLILDRFSNTVVLATSSFLVSMVVAIAVGVFSALHPNTKSDYVITILSFICVSIPVFFFGLLLIKIFGYDLKILPFSGIETLGTHYTGAQRVLDIGKHLILPMTASAMTQTATLIRYTRASLMETVSEGYIDTAMAKGLTRKRAIIKHGMKNAKISIISVLCNKIPDLLSGALIVETVFVWPGLGQLNYQAILQQDYPLIMGITLLIAVIVIICNLLADILYMIVDPRIRYEAEK</sequence>
<evidence type="ECO:0000256" key="5">
    <source>
        <dbReference type="ARBA" id="ARBA00022989"/>
    </source>
</evidence>
<keyword evidence="6 7" id="KW-0472">Membrane</keyword>
<dbReference type="InterPro" id="IPR035906">
    <property type="entry name" value="MetI-like_sf"/>
</dbReference>
<dbReference type="SUPFAM" id="SSF161098">
    <property type="entry name" value="MetI-like"/>
    <property type="match status" value="1"/>
</dbReference>
<keyword evidence="5 7" id="KW-1133">Transmembrane helix</keyword>
<evidence type="ECO:0000259" key="8">
    <source>
        <dbReference type="PROSITE" id="PS50928"/>
    </source>
</evidence>
<dbReference type="Proteomes" id="UP000283652">
    <property type="component" value="Unassembled WGS sequence"/>
</dbReference>
<dbReference type="GO" id="GO:0005886">
    <property type="term" value="C:plasma membrane"/>
    <property type="evidence" value="ECO:0007669"/>
    <property type="project" value="UniProtKB-SubCell"/>
</dbReference>
<gene>
    <name evidence="10" type="ORF">DW957_15570</name>
    <name evidence="9" type="ORF">DWY33_15735</name>
</gene>
<dbReference type="EMBL" id="QRUK01000055">
    <property type="protein sequence ID" value="RGR53430.1"/>
    <property type="molecule type" value="Genomic_DNA"/>
</dbReference>
<comment type="caution">
    <text evidence="9">The sequence shown here is derived from an EMBL/GenBank/DDBJ whole genome shotgun (WGS) entry which is preliminary data.</text>
</comment>
<comment type="similarity">
    <text evidence="7">Belongs to the binding-protein-dependent transport system permease family.</text>
</comment>
<keyword evidence="4 7" id="KW-0812">Transmembrane</keyword>
<dbReference type="InterPro" id="IPR000515">
    <property type="entry name" value="MetI-like"/>
</dbReference>
<evidence type="ECO:0000256" key="4">
    <source>
        <dbReference type="ARBA" id="ARBA00022692"/>
    </source>
</evidence>
<name>A0A412EWF3_9FIRM</name>
<dbReference type="PROSITE" id="PS50928">
    <property type="entry name" value="ABC_TM1"/>
    <property type="match status" value="1"/>
</dbReference>
<dbReference type="RefSeq" id="WP_118399365.1">
    <property type="nucleotide sequence ID" value="NZ_QRUK01000055.1"/>
</dbReference>
<organism evidence="9 11">
    <name type="scientific">Dorea formicigenerans</name>
    <dbReference type="NCBI Taxonomy" id="39486"/>
    <lineage>
        <taxon>Bacteria</taxon>
        <taxon>Bacillati</taxon>
        <taxon>Bacillota</taxon>
        <taxon>Clostridia</taxon>
        <taxon>Lachnospirales</taxon>
        <taxon>Lachnospiraceae</taxon>
        <taxon>Dorea</taxon>
    </lineage>
</organism>
<evidence type="ECO:0000256" key="2">
    <source>
        <dbReference type="ARBA" id="ARBA00022448"/>
    </source>
</evidence>
<evidence type="ECO:0000313" key="11">
    <source>
        <dbReference type="Proteomes" id="UP000283652"/>
    </source>
</evidence>
<dbReference type="Gene3D" id="1.10.3720.10">
    <property type="entry name" value="MetI-like"/>
    <property type="match status" value="1"/>
</dbReference>
<protein>
    <submittedName>
        <fullName evidence="9">ABC transporter permease</fullName>
    </submittedName>
</protein>
<comment type="subcellular location">
    <subcellularLocation>
        <location evidence="1 7">Cell membrane</location>
        <topology evidence="1 7">Multi-pass membrane protein</topology>
    </subcellularLocation>
</comment>
<feature type="transmembrane region" description="Helical" evidence="7">
    <location>
        <begin position="99"/>
        <end position="122"/>
    </location>
</feature>
<feature type="domain" description="ABC transmembrane type-1" evidence="8">
    <location>
        <begin position="95"/>
        <end position="306"/>
    </location>
</feature>
<dbReference type="PANTHER" id="PTHR43163:SF6">
    <property type="entry name" value="DIPEPTIDE TRANSPORT SYSTEM PERMEASE PROTEIN DPPB-RELATED"/>
    <property type="match status" value="1"/>
</dbReference>
<evidence type="ECO:0000313" key="9">
    <source>
        <dbReference type="EMBL" id="RGR53430.1"/>
    </source>
</evidence>
<evidence type="ECO:0000256" key="3">
    <source>
        <dbReference type="ARBA" id="ARBA00022475"/>
    </source>
</evidence>
<dbReference type="AlphaFoldDB" id="A0A412EWF3"/>